<feature type="compositionally biased region" description="Basic residues" evidence="1">
    <location>
        <begin position="83"/>
        <end position="92"/>
    </location>
</feature>
<feature type="region of interest" description="Disordered" evidence="1">
    <location>
        <begin position="68"/>
        <end position="107"/>
    </location>
</feature>
<name>A0A1X6NKG8_PORUM</name>
<protein>
    <submittedName>
        <fullName evidence="2">Uncharacterized protein</fullName>
    </submittedName>
</protein>
<keyword evidence="3" id="KW-1185">Reference proteome</keyword>
<feature type="region of interest" description="Disordered" evidence="1">
    <location>
        <begin position="210"/>
        <end position="267"/>
    </location>
</feature>
<feature type="compositionally biased region" description="Gly residues" evidence="1">
    <location>
        <begin position="217"/>
        <end position="227"/>
    </location>
</feature>
<reference evidence="2 3" key="1">
    <citation type="submission" date="2017-03" db="EMBL/GenBank/DDBJ databases">
        <title>WGS assembly of Porphyra umbilicalis.</title>
        <authorList>
            <person name="Brawley S.H."/>
            <person name="Blouin N.A."/>
            <person name="Ficko-Blean E."/>
            <person name="Wheeler G.L."/>
            <person name="Lohr M."/>
            <person name="Goodson H.V."/>
            <person name="Jenkins J.W."/>
            <person name="Blaby-Haas C.E."/>
            <person name="Helliwell K.E."/>
            <person name="Chan C."/>
            <person name="Marriage T."/>
            <person name="Bhattacharya D."/>
            <person name="Klein A.S."/>
            <person name="Badis Y."/>
            <person name="Brodie J."/>
            <person name="Cao Y."/>
            <person name="Collen J."/>
            <person name="Dittami S.M."/>
            <person name="Gachon C.M."/>
            <person name="Green B.R."/>
            <person name="Karpowicz S."/>
            <person name="Kim J.W."/>
            <person name="Kudahl U."/>
            <person name="Lin S."/>
            <person name="Michel G."/>
            <person name="Mittag M."/>
            <person name="Olson B.J."/>
            <person name="Pangilinan J."/>
            <person name="Peng Y."/>
            <person name="Qiu H."/>
            <person name="Shu S."/>
            <person name="Singer J.T."/>
            <person name="Smith A.G."/>
            <person name="Sprecher B.N."/>
            <person name="Wagner V."/>
            <person name="Wang W."/>
            <person name="Wang Z.-Y."/>
            <person name="Yan J."/>
            <person name="Yarish C."/>
            <person name="Zoeuner-Riek S."/>
            <person name="Zhuang Y."/>
            <person name="Zou Y."/>
            <person name="Lindquist E.A."/>
            <person name="Grimwood J."/>
            <person name="Barry K."/>
            <person name="Rokhsar D.S."/>
            <person name="Schmutz J."/>
            <person name="Stiller J.W."/>
            <person name="Grossman A.R."/>
            <person name="Prochnik S.E."/>
        </authorList>
    </citation>
    <scope>NUCLEOTIDE SEQUENCE [LARGE SCALE GENOMIC DNA]</scope>
    <source>
        <strain evidence="2">4086291</strain>
    </source>
</reference>
<proteinExistence type="predicted"/>
<evidence type="ECO:0000313" key="3">
    <source>
        <dbReference type="Proteomes" id="UP000218209"/>
    </source>
</evidence>
<dbReference type="Proteomes" id="UP000218209">
    <property type="component" value="Unassembled WGS sequence"/>
</dbReference>
<evidence type="ECO:0000256" key="1">
    <source>
        <dbReference type="SAM" id="MobiDB-lite"/>
    </source>
</evidence>
<feature type="compositionally biased region" description="Low complexity" evidence="1">
    <location>
        <begin position="68"/>
        <end position="82"/>
    </location>
</feature>
<feature type="region of interest" description="Disordered" evidence="1">
    <location>
        <begin position="139"/>
        <end position="174"/>
    </location>
</feature>
<sequence>MPALSLKTDLQLPPAPTLLQPARPFSNRRRSPLAVLQLQPLPTEPPLAVATSTTWPVRVAQSRRRAAALGARSANATRNCTARARRRARPAARSRADPDPRAPVDLGLSAPAAAVPRGAYRGPSRRWCCRGKVATSTRLAPSPSVSVCHPRPPSRPISSPSSLPPRARLSSPPRALCRSPPCLHHRCLPAGARPPPVHVPPPMRFYNPPWLRHGTAPGSGGAGGGTPGNAPAGSSAAAAAAAGASSRSKQLPAVFSIDLQPGGDGVR</sequence>
<feature type="compositionally biased region" description="Low complexity" evidence="1">
    <location>
        <begin position="228"/>
        <end position="246"/>
    </location>
</feature>
<organism evidence="2 3">
    <name type="scientific">Porphyra umbilicalis</name>
    <name type="common">Purple laver</name>
    <name type="synonym">Red alga</name>
    <dbReference type="NCBI Taxonomy" id="2786"/>
    <lineage>
        <taxon>Eukaryota</taxon>
        <taxon>Rhodophyta</taxon>
        <taxon>Bangiophyceae</taxon>
        <taxon>Bangiales</taxon>
        <taxon>Bangiaceae</taxon>
        <taxon>Porphyra</taxon>
    </lineage>
</organism>
<feature type="non-terminal residue" evidence="2">
    <location>
        <position position="267"/>
    </location>
</feature>
<gene>
    <name evidence="2" type="ORF">BU14_1933s0001</name>
</gene>
<feature type="compositionally biased region" description="Low complexity" evidence="1">
    <location>
        <begin position="156"/>
        <end position="174"/>
    </location>
</feature>
<accession>A0A1X6NKG8</accession>
<feature type="region of interest" description="Disordered" evidence="1">
    <location>
        <begin position="1"/>
        <end position="26"/>
    </location>
</feature>
<dbReference type="AlphaFoldDB" id="A0A1X6NKG8"/>
<evidence type="ECO:0000313" key="2">
    <source>
        <dbReference type="EMBL" id="OSX69040.1"/>
    </source>
</evidence>
<dbReference type="EMBL" id="KV919839">
    <property type="protein sequence ID" value="OSX69040.1"/>
    <property type="molecule type" value="Genomic_DNA"/>
</dbReference>